<keyword evidence="3" id="KW-1185">Reference proteome</keyword>
<keyword evidence="1" id="KW-0732">Signal</keyword>
<accession>A0A8J5XB29</accession>
<reference evidence="2" key="1">
    <citation type="submission" date="2021-05" db="EMBL/GenBank/DDBJ databases">
        <title>The genome of the haptophyte Pavlova lutheri (Diacronema luteri, Pavlovales) - a model for lipid biosynthesis in eukaryotic algae.</title>
        <authorList>
            <person name="Hulatt C.J."/>
            <person name="Posewitz M.C."/>
        </authorList>
    </citation>
    <scope>NUCLEOTIDE SEQUENCE</scope>
    <source>
        <strain evidence="2">NIVA-4/92</strain>
    </source>
</reference>
<feature type="signal peptide" evidence="1">
    <location>
        <begin position="1"/>
        <end position="18"/>
    </location>
</feature>
<evidence type="ECO:0000256" key="1">
    <source>
        <dbReference type="SAM" id="SignalP"/>
    </source>
</evidence>
<sequence length="417" mass="42631">MVGSMLLALLASLAAVKAQTGAQVAACASACLPQMRLIAQARATKRRGAAARGGAGAKPFTFPPPLSACHALCLRNASAALDVLDGVALLERSAPRAGAPAPCLLVHVPRARATAVRLSLTRDSWGAVNIHGAHVPLALLPAGEPVTVAGVASTPFAHVPAPNSTPAGAARADLGWAAPGYRTAAELRGALGLKAWSQLLTFAVVRSPFERALAHSGAISPGGRTNAGRCAALHAFLRKAAARRVLIVAAAEQYARHVAAVAASRAPPAQRVSAAAAASAAAVVSTGCPGGHEAGSCPQAKFLVDGRTGELAEPTGGGRVVRVLLRAERLDEDYARLCAALGIVGCAPLLRAAPNAQLAAFGLGRRRRRLARRGGRRHYSAFFSNASAMMASTLFAGDLAALGYAFERREPVVPECE</sequence>
<name>A0A8J5XB29_DIALT</name>
<proteinExistence type="predicted"/>
<dbReference type="EMBL" id="JAGTXO010000017">
    <property type="protein sequence ID" value="KAG8463263.1"/>
    <property type="molecule type" value="Genomic_DNA"/>
</dbReference>
<dbReference type="AlphaFoldDB" id="A0A8J5XB29"/>
<evidence type="ECO:0000313" key="3">
    <source>
        <dbReference type="Proteomes" id="UP000751190"/>
    </source>
</evidence>
<organism evidence="2 3">
    <name type="scientific">Diacronema lutheri</name>
    <name type="common">Unicellular marine alga</name>
    <name type="synonym">Monochrysis lutheri</name>
    <dbReference type="NCBI Taxonomy" id="2081491"/>
    <lineage>
        <taxon>Eukaryota</taxon>
        <taxon>Haptista</taxon>
        <taxon>Haptophyta</taxon>
        <taxon>Pavlovophyceae</taxon>
        <taxon>Pavlovales</taxon>
        <taxon>Pavlovaceae</taxon>
        <taxon>Diacronema</taxon>
    </lineage>
</organism>
<protein>
    <submittedName>
        <fullName evidence="2">Uncharacterized protein</fullName>
    </submittedName>
</protein>
<gene>
    <name evidence="2" type="ORF">KFE25_011260</name>
</gene>
<evidence type="ECO:0000313" key="2">
    <source>
        <dbReference type="EMBL" id="KAG8463263.1"/>
    </source>
</evidence>
<dbReference type="Proteomes" id="UP000751190">
    <property type="component" value="Unassembled WGS sequence"/>
</dbReference>
<feature type="chain" id="PRO_5035189118" evidence="1">
    <location>
        <begin position="19"/>
        <end position="417"/>
    </location>
</feature>
<comment type="caution">
    <text evidence="2">The sequence shown here is derived from an EMBL/GenBank/DDBJ whole genome shotgun (WGS) entry which is preliminary data.</text>
</comment>